<dbReference type="EMBL" id="AEJF01000188">
    <property type="protein sequence ID" value="KLU22124.1"/>
    <property type="molecule type" value="Genomic_DNA"/>
</dbReference>
<accession>A0A0J1CNK5</accession>
<keyword evidence="2" id="KW-1185">Reference proteome</keyword>
<comment type="caution">
    <text evidence="1">The sequence shown here is derived from an EMBL/GenBank/DDBJ whole genome shotgun (WGS) entry which is preliminary data.</text>
</comment>
<gene>
    <name evidence="1" type="ORF">EOS_32220</name>
</gene>
<organism evidence="1 2">
    <name type="scientific">Caballeronia mineralivorans PML1(12)</name>
    <dbReference type="NCBI Taxonomy" id="908627"/>
    <lineage>
        <taxon>Bacteria</taxon>
        <taxon>Pseudomonadati</taxon>
        <taxon>Pseudomonadota</taxon>
        <taxon>Betaproteobacteria</taxon>
        <taxon>Burkholderiales</taxon>
        <taxon>Burkholderiaceae</taxon>
        <taxon>Caballeronia</taxon>
    </lineage>
</organism>
<evidence type="ECO:0000313" key="1">
    <source>
        <dbReference type="EMBL" id="KLU22124.1"/>
    </source>
</evidence>
<dbReference type="Proteomes" id="UP000035963">
    <property type="component" value="Unassembled WGS sequence"/>
</dbReference>
<sequence>MFMISGDLKYQVGFFQLLGVFIRAGCLLSRSCSLCFVRFGSLVGETIAAAAGSNCGDRTDND</sequence>
<reference evidence="1 2" key="1">
    <citation type="journal article" date="2015" name="Genome Announc.">
        <title>Draft Genome Sequence of Burkholderia sp. Strain PML1(12), an Ectomycorrhizosphere-Inhabiting Bacterium with Effective Mineral-Weathering Ability.</title>
        <authorList>
            <person name="Uroz S."/>
            <person name="Oger P."/>
        </authorList>
    </citation>
    <scope>NUCLEOTIDE SEQUENCE [LARGE SCALE GENOMIC DNA]</scope>
    <source>
        <strain evidence="2">PML1(12)</strain>
    </source>
</reference>
<dbReference type="AlphaFoldDB" id="A0A0J1CNK5"/>
<name>A0A0J1CNK5_9BURK</name>
<proteinExistence type="predicted"/>
<evidence type="ECO:0000313" key="2">
    <source>
        <dbReference type="Proteomes" id="UP000035963"/>
    </source>
</evidence>
<dbReference type="PATRIC" id="fig|908627.4.peg.7189"/>
<protein>
    <submittedName>
        <fullName evidence="1">Uncharacterized protein</fullName>
    </submittedName>
</protein>